<evidence type="ECO:0000256" key="1">
    <source>
        <dbReference type="SAM" id="MobiDB-lite"/>
    </source>
</evidence>
<dbReference type="EMBL" id="LJGZ01000005">
    <property type="protein sequence ID" value="OEV22022.1"/>
    <property type="molecule type" value="Genomic_DNA"/>
</dbReference>
<gene>
    <name evidence="2" type="ORF">AN221_03580</name>
</gene>
<feature type="region of interest" description="Disordered" evidence="1">
    <location>
        <begin position="93"/>
        <end position="128"/>
    </location>
</feature>
<accession>A0A1E7M0K6</accession>
<protein>
    <submittedName>
        <fullName evidence="2">Uncharacterized protein</fullName>
    </submittedName>
</protein>
<proteinExistence type="predicted"/>
<name>A0A1E7M0K6_9ACTN</name>
<reference evidence="2 3" key="1">
    <citation type="journal article" date="2016" name="Front. Microbiol.">
        <title>Comparative Genomics Analysis of Streptomyces Species Reveals Their Adaptation to the Marine Environment and Their Diversity at the Genomic Level.</title>
        <authorList>
            <person name="Tian X."/>
            <person name="Zhang Z."/>
            <person name="Yang T."/>
            <person name="Chen M."/>
            <person name="Li J."/>
            <person name="Chen F."/>
            <person name="Yang J."/>
            <person name="Li W."/>
            <person name="Zhang B."/>
            <person name="Zhang Z."/>
            <person name="Wu J."/>
            <person name="Zhang C."/>
            <person name="Long L."/>
            <person name="Xiao J."/>
        </authorList>
    </citation>
    <scope>NUCLEOTIDE SEQUENCE [LARGE SCALE GENOMIC DNA]</scope>
    <source>
        <strain evidence="2 3">SCSIO M10372</strain>
    </source>
</reference>
<dbReference type="Proteomes" id="UP000175971">
    <property type="component" value="Unassembled WGS sequence"/>
</dbReference>
<comment type="caution">
    <text evidence="2">The sequence shown here is derived from an EMBL/GenBank/DDBJ whole genome shotgun (WGS) entry which is preliminary data.</text>
</comment>
<keyword evidence="3" id="KW-1185">Reference proteome</keyword>
<organism evidence="2 3">
    <name type="scientific">Streptomyces nanshensis</name>
    <dbReference type="NCBI Taxonomy" id="518642"/>
    <lineage>
        <taxon>Bacteria</taxon>
        <taxon>Bacillati</taxon>
        <taxon>Actinomycetota</taxon>
        <taxon>Actinomycetes</taxon>
        <taxon>Kitasatosporales</taxon>
        <taxon>Streptomycetaceae</taxon>
        <taxon>Streptomyces</taxon>
    </lineage>
</organism>
<dbReference type="AlphaFoldDB" id="A0A1E7M0K6"/>
<evidence type="ECO:0000313" key="3">
    <source>
        <dbReference type="Proteomes" id="UP000175971"/>
    </source>
</evidence>
<sequence>MGVVACPFEDLGGVAELLGELLQNLALLFGAGDGVRGLQERVEGGGKRLLVRGQAVELGVQGLGVDRHGAAAGAVAVLGCCLAPDGEVDGDVAGSSAGDLVGEHSGEVVHGGGVGRRRNSRDAGSAPG</sequence>
<evidence type="ECO:0000313" key="2">
    <source>
        <dbReference type="EMBL" id="OEV22022.1"/>
    </source>
</evidence>